<keyword evidence="3" id="KW-1185">Reference proteome</keyword>
<gene>
    <name evidence="2" type="ORF">NECAME_14228</name>
</gene>
<dbReference type="Proteomes" id="UP000053676">
    <property type="component" value="Unassembled WGS sequence"/>
</dbReference>
<feature type="domain" description="BMERB" evidence="1">
    <location>
        <begin position="1"/>
        <end position="106"/>
    </location>
</feature>
<name>W2SRD2_NECAM</name>
<dbReference type="EMBL" id="KI668443">
    <property type="protein sequence ID" value="ETN71416.1"/>
    <property type="molecule type" value="Genomic_DNA"/>
</dbReference>
<dbReference type="OrthoDB" id="5838405at2759"/>
<dbReference type="AlphaFoldDB" id="W2SRD2"/>
<dbReference type="KEGG" id="nai:NECAME_14228"/>
<dbReference type="PROSITE" id="PS51848">
    <property type="entry name" value="BMERB"/>
    <property type="match status" value="1"/>
</dbReference>
<dbReference type="OMA" id="ENQWILE"/>
<protein>
    <recommendedName>
        <fullName evidence="1">BMERB domain-containing protein</fullName>
    </recommendedName>
</protein>
<proteinExistence type="predicted"/>
<evidence type="ECO:0000313" key="2">
    <source>
        <dbReference type="EMBL" id="ETN71416.1"/>
    </source>
</evidence>
<dbReference type="Pfam" id="PF12130">
    <property type="entry name" value="bMERB_dom"/>
    <property type="match status" value="1"/>
</dbReference>
<evidence type="ECO:0000259" key="1">
    <source>
        <dbReference type="PROSITE" id="PS51848"/>
    </source>
</evidence>
<accession>W2SRD2</accession>
<dbReference type="InterPro" id="IPR022735">
    <property type="entry name" value="bMERB_dom"/>
</dbReference>
<sequence>MRALFTDPENGWAMESWFALVHEREVLKCKEEMLRLSKKEMELEVKYRDLNLRFKQLGEGMNDNLAANVSDLLAAMLAVVEEKKEVNKLSENAKQCYKKVNPTMQALREKGRNFQKFKPIFSCL</sequence>
<organism evidence="2 3">
    <name type="scientific">Necator americanus</name>
    <name type="common">Human hookworm</name>
    <dbReference type="NCBI Taxonomy" id="51031"/>
    <lineage>
        <taxon>Eukaryota</taxon>
        <taxon>Metazoa</taxon>
        <taxon>Ecdysozoa</taxon>
        <taxon>Nematoda</taxon>
        <taxon>Chromadorea</taxon>
        <taxon>Rhabditida</taxon>
        <taxon>Rhabditina</taxon>
        <taxon>Rhabditomorpha</taxon>
        <taxon>Strongyloidea</taxon>
        <taxon>Ancylostomatidae</taxon>
        <taxon>Bunostominae</taxon>
        <taxon>Necator</taxon>
    </lineage>
</organism>
<evidence type="ECO:0000313" key="3">
    <source>
        <dbReference type="Proteomes" id="UP000053676"/>
    </source>
</evidence>
<reference evidence="3" key="1">
    <citation type="journal article" date="2014" name="Nat. Genet.">
        <title>Genome of the human hookworm Necator americanus.</title>
        <authorList>
            <person name="Tang Y.T."/>
            <person name="Gao X."/>
            <person name="Rosa B.A."/>
            <person name="Abubucker S."/>
            <person name="Hallsworth-Pepin K."/>
            <person name="Martin J."/>
            <person name="Tyagi R."/>
            <person name="Heizer E."/>
            <person name="Zhang X."/>
            <person name="Bhonagiri-Palsikar V."/>
            <person name="Minx P."/>
            <person name="Warren W.C."/>
            <person name="Wang Q."/>
            <person name="Zhan B."/>
            <person name="Hotez P.J."/>
            <person name="Sternberg P.W."/>
            <person name="Dougall A."/>
            <person name="Gaze S.T."/>
            <person name="Mulvenna J."/>
            <person name="Sotillo J."/>
            <person name="Ranganathan S."/>
            <person name="Rabelo E.M."/>
            <person name="Wilson R.K."/>
            <person name="Felgner P.L."/>
            <person name="Bethony J."/>
            <person name="Hawdon J.M."/>
            <person name="Gasser R.B."/>
            <person name="Loukas A."/>
            <person name="Mitreva M."/>
        </authorList>
    </citation>
    <scope>NUCLEOTIDE SEQUENCE [LARGE SCALE GENOMIC DNA]</scope>
</reference>